<dbReference type="GO" id="GO:0052717">
    <property type="term" value="F:tRNA-specific adenosine-34 deaminase activity"/>
    <property type="evidence" value="ECO:0000318"/>
    <property type="project" value="GO_Central"/>
</dbReference>
<dbReference type="Gene3D" id="3.40.140.10">
    <property type="entry name" value="Cytidine Deaminase, domain 2"/>
    <property type="match status" value="1"/>
</dbReference>
<proteinExistence type="predicted"/>
<evidence type="ECO:0000313" key="4">
    <source>
        <dbReference type="Proteomes" id="UP000001064"/>
    </source>
</evidence>
<feature type="domain" description="CMP/dCMP-type deaminase" evidence="2">
    <location>
        <begin position="41"/>
        <end position="166"/>
    </location>
</feature>
<evidence type="ECO:0000313" key="3">
    <source>
        <dbReference type="EMBL" id="EGC32989.1"/>
    </source>
</evidence>
<dbReference type="GO" id="GO:0002100">
    <property type="term" value="P:tRNA wobble adenosine to inosine editing"/>
    <property type="evidence" value="ECO:0000318"/>
    <property type="project" value="GO_Central"/>
</dbReference>
<dbReference type="RefSeq" id="XP_003290507.1">
    <property type="nucleotide sequence ID" value="XM_003290459.1"/>
</dbReference>
<dbReference type="SUPFAM" id="SSF53927">
    <property type="entry name" value="Cytidine deaminase-like"/>
    <property type="match status" value="1"/>
</dbReference>
<dbReference type="FunFam" id="3.40.140.10:FF:000090">
    <property type="entry name" value="Cytidine deoxycytidylate deaminase family protein"/>
    <property type="match status" value="1"/>
</dbReference>
<dbReference type="InParanoid" id="F0ZSW0"/>
<dbReference type="FunCoup" id="F0ZSW0">
    <property type="interactions" value="135"/>
</dbReference>
<dbReference type="eggNOG" id="KOG1018">
    <property type="taxonomic scope" value="Eukaryota"/>
</dbReference>
<evidence type="ECO:0000256" key="1">
    <source>
        <dbReference type="ARBA" id="ARBA00022801"/>
    </source>
</evidence>
<accession>F0ZSW0</accession>
<reference evidence="4" key="1">
    <citation type="journal article" date="2011" name="Genome Biol.">
        <title>Comparative genomics of the social amoebae Dictyostelium discoideum and Dictyostelium purpureum.</title>
        <authorList>
            <consortium name="US DOE Joint Genome Institute (JGI-PGF)"/>
            <person name="Sucgang R."/>
            <person name="Kuo A."/>
            <person name="Tian X."/>
            <person name="Salerno W."/>
            <person name="Parikh A."/>
            <person name="Feasley C.L."/>
            <person name="Dalin E."/>
            <person name="Tu H."/>
            <person name="Huang E."/>
            <person name="Barry K."/>
            <person name="Lindquist E."/>
            <person name="Shapiro H."/>
            <person name="Bruce D."/>
            <person name="Schmutz J."/>
            <person name="Salamov A."/>
            <person name="Fey P."/>
            <person name="Gaudet P."/>
            <person name="Anjard C."/>
            <person name="Babu M.M."/>
            <person name="Basu S."/>
            <person name="Bushmanova Y."/>
            <person name="van der Wel H."/>
            <person name="Katoh-Kurasawa M."/>
            <person name="Dinh C."/>
            <person name="Coutinho P.M."/>
            <person name="Saito T."/>
            <person name="Elias M."/>
            <person name="Schaap P."/>
            <person name="Kay R.R."/>
            <person name="Henrissat B."/>
            <person name="Eichinger L."/>
            <person name="Rivero F."/>
            <person name="Putnam N.H."/>
            <person name="West C.M."/>
            <person name="Loomis W.F."/>
            <person name="Chisholm R.L."/>
            <person name="Shaulsky G."/>
            <person name="Strassmann J.E."/>
            <person name="Queller D.C."/>
            <person name="Kuspa A."/>
            <person name="Grigoriev I.V."/>
        </authorList>
    </citation>
    <scope>NUCLEOTIDE SEQUENCE [LARGE SCALE GENOMIC DNA]</scope>
    <source>
        <strain evidence="4">QSDP1</strain>
    </source>
</reference>
<dbReference type="VEuPathDB" id="AmoebaDB:DICPUDRAFT_81234"/>
<keyword evidence="1" id="KW-0378">Hydrolase</keyword>
<dbReference type="PROSITE" id="PS51747">
    <property type="entry name" value="CYT_DCMP_DEAMINASES_2"/>
    <property type="match status" value="1"/>
</dbReference>
<dbReference type="OrthoDB" id="1701769at2759"/>
<sequence length="259" mass="29263">MDSSDNSNKSCCSLMNQDEINKQYCTKSVEELNELEKLELQNHIKFMKEAVKEGEKALKEGEVPVACVIVHNNQIIARGSNKTNIKKNGTRHAELEAFDQIFLNKELNERFKDTLLVECDLYVTVEPCLMCAGALSLAKINRVFFGCHNDKFGGNGSVYSLNLAPISNGKPYNAISGLLKDDAIHLLQLFYNQENTKAPVPNKRKRVDPEVLKKEREERLSKMDNEVNNYNITTSDVADNQLILNITNNNIKNLESHDS</sequence>
<dbReference type="InterPro" id="IPR016193">
    <property type="entry name" value="Cytidine_deaminase-like"/>
</dbReference>
<dbReference type="STRING" id="5786.F0ZSW0"/>
<dbReference type="Proteomes" id="UP000001064">
    <property type="component" value="Unassembled WGS sequence"/>
</dbReference>
<dbReference type="GO" id="GO:0046872">
    <property type="term" value="F:metal ion binding"/>
    <property type="evidence" value="ECO:0007669"/>
    <property type="project" value="UniProtKB-KW"/>
</dbReference>
<dbReference type="Pfam" id="PF00383">
    <property type="entry name" value="dCMP_cyt_deam_1"/>
    <property type="match status" value="1"/>
</dbReference>
<dbReference type="PANTHER" id="PTHR11079">
    <property type="entry name" value="CYTOSINE DEAMINASE FAMILY MEMBER"/>
    <property type="match status" value="1"/>
</dbReference>
<dbReference type="AlphaFoldDB" id="F0ZSW0"/>
<dbReference type="EMBL" id="GL871164">
    <property type="protein sequence ID" value="EGC32989.1"/>
    <property type="molecule type" value="Genomic_DNA"/>
</dbReference>
<protein>
    <recommendedName>
        <fullName evidence="2">CMP/dCMP-type deaminase domain-containing protein</fullName>
    </recommendedName>
</protein>
<dbReference type="KEGG" id="dpp:DICPUDRAFT_81234"/>
<keyword evidence="4" id="KW-1185">Reference proteome</keyword>
<dbReference type="CDD" id="cd01285">
    <property type="entry name" value="nucleoside_deaminase"/>
    <property type="match status" value="1"/>
</dbReference>
<evidence type="ECO:0000259" key="2">
    <source>
        <dbReference type="PROSITE" id="PS51747"/>
    </source>
</evidence>
<dbReference type="PANTHER" id="PTHR11079:SF149">
    <property type="entry name" value="TRNA-SPECIFIC ADENOSINE DEAMINASE 2"/>
    <property type="match status" value="1"/>
</dbReference>
<dbReference type="GeneID" id="10507892"/>
<gene>
    <name evidence="3" type="ORF">DICPUDRAFT_81234</name>
</gene>
<organism evidence="3 4">
    <name type="scientific">Dictyostelium purpureum</name>
    <name type="common">Slime mold</name>
    <dbReference type="NCBI Taxonomy" id="5786"/>
    <lineage>
        <taxon>Eukaryota</taxon>
        <taxon>Amoebozoa</taxon>
        <taxon>Evosea</taxon>
        <taxon>Eumycetozoa</taxon>
        <taxon>Dictyostelia</taxon>
        <taxon>Dictyosteliales</taxon>
        <taxon>Dictyosteliaceae</taxon>
        <taxon>Dictyostelium</taxon>
    </lineage>
</organism>
<dbReference type="InterPro" id="IPR002125">
    <property type="entry name" value="CMP_dCMP_dom"/>
</dbReference>
<name>F0ZSW0_DICPU</name>
<dbReference type="OMA" id="VGCVIVM"/>